<evidence type="ECO:0000313" key="3">
    <source>
        <dbReference type="Proteomes" id="UP000284057"/>
    </source>
</evidence>
<organism evidence="2 3">
    <name type="scientific">Jiangella rhizosphaerae</name>
    <dbReference type="NCBI Taxonomy" id="2293569"/>
    <lineage>
        <taxon>Bacteria</taxon>
        <taxon>Bacillati</taxon>
        <taxon>Actinomycetota</taxon>
        <taxon>Actinomycetes</taxon>
        <taxon>Jiangellales</taxon>
        <taxon>Jiangellaceae</taxon>
        <taxon>Jiangella</taxon>
    </lineage>
</organism>
<protein>
    <submittedName>
        <fullName evidence="2">ABC transporter permease</fullName>
    </submittedName>
</protein>
<evidence type="ECO:0000313" key="2">
    <source>
        <dbReference type="EMBL" id="RIQ25076.1"/>
    </source>
</evidence>
<sequence length="355" mass="37502">MTSTSPDLSRGPTLRERAGVPVRRVGGRLRRELIRLSDRAARARTAGRRPAGWRTVAAKEFGDHLTSIRFVVLLVIIGLAGVAAVVAAAGFLRDAASQATDLPSPFLLLFTQSPERIPSFVALVGFLGPLLGIAFGFDAINQERSDQTLPRLVAQPIHRDDVVNGKFAAGLAVIGLTLVALVAVTAGIGIVRMGITPSAADALRLLLYLVVALVYIGVWLAFALLCSVLLRRPATAALVAIAAWLVFTLFATLLAGLLADGLGPSDEAGRARFEHTVSQVSPTTLYEDATAALLNPQVRSVGLLLPEQLDRAVPGTLPVGQSLLVVWPQVTALVAGCTLTFAAAYVAFLRQEVRA</sequence>
<dbReference type="PANTHER" id="PTHR43471:SF14">
    <property type="entry name" value="ABC-2 TYPE TRANSPORT SYSTEM PERMEASE PROTEIN"/>
    <property type="match status" value="1"/>
</dbReference>
<reference evidence="2 3" key="1">
    <citation type="submission" date="2018-09" db="EMBL/GenBank/DDBJ databases">
        <title>Isolation, diversity and antifungal activity of actinobacteria from wheat.</title>
        <authorList>
            <person name="Han C."/>
        </authorList>
    </citation>
    <scope>NUCLEOTIDE SEQUENCE [LARGE SCALE GENOMIC DNA]</scope>
    <source>
        <strain evidence="2 3">NEAU-YY265</strain>
    </source>
</reference>
<feature type="transmembrane region" description="Helical" evidence="1">
    <location>
        <begin position="117"/>
        <end position="137"/>
    </location>
</feature>
<dbReference type="OrthoDB" id="9795677at2"/>
<keyword evidence="1" id="KW-0812">Transmembrane</keyword>
<accession>A0A418KS35</accession>
<dbReference type="GO" id="GO:0005886">
    <property type="term" value="C:plasma membrane"/>
    <property type="evidence" value="ECO:0007669"/>
    <property type="project" value="UniProtKB-SubCell"/>
</dbReference>
<gene>
    <name evidence="2" type="ORF">DY240_11615</name>
</gene>
<keyword evidence="3" id="KW-1185">Reference proteome</keyword>
<comment type="caution">
    <text evidence="2">The sequence shown here is derived from an EMBL/GenBank/DDBJ whole genome shotgun (WGS) entry which is preliminary data.</text>
</comment>
<keyword evidence="1" id="KW-0472">Membrane</keyword>
<dbReference type="EMBL" id="QUAL01000108">
    <property type="protein sequence ID" value="RIQ25076.1"/>
    <property type="molecule type" value="Genomic_DNA"/>
</dbReference>
<feature type="transmembrane region" description="Helical" evidence="1">
    <location>
        <begin position="237"/>
        <end position="259"/>
    </location>
</feature>
<name>A0A418KS35_9ACTN</name>
<dbReference type="Pfam" id="PF12679">
    <property type="entry name" value="ABC2_membrane_2"/>
    <property type="match status" value="1"/>
</dbReference>
<feature type="transmembrane region" description="Helical" evidence="1">
    <location>
        <begin position="326"/>
        <end position="349"/>
    </location>
</feature>
<dbReference type="GO" id="GO:0140359">
    <property type="term" value="F:ABC-type transporter activity"/>
    <property type="evidence" value="ECO:0007669"/>
    <property type="project" value="InterPro"/>
</dbReference>
<dbReference type="RefSeq" id="WP_119660058.1">
    <property type="nucleotide sequence ID" value="NZ_QUAL01000108.1"/>
</dbReference>
<dbReference type="Proteomes" id="UP000284057">
    <property type="component" value="Unassembled WGS sequence"/>
</dbReference>
<feature type="transmembrane region" description="Helical" evidence="1">
    <location>
        <begin position="167"/>
        <end position="193"/>
    </location>
</feature>
<dbReference type="AlphaFoldDB" id="A0A418KS35"/>
<keyword evidence="1" id="KW-1133">Transmembrane helix</keyword>
<evidence type="ECO:0000256" key="1">
    <source>
        <dbReference type="SAM" id="Phobius"/>
    </source>
</evidence>
<feature type="transmembrane region" description="Helical" evidence="1">
    <location>
        <begin position="70"/>
        <end position="92"/>
    </location>
</feature>
<feature type="transmembrane region" description="Helical" evidence="1">
    <location>
        <begin position="205"/>
        <end position="230"/>
    </location>
</feature>
<dbReference type="PANTHER" id="PTHR43471">
    <property type="entry name" value="ABC TRANSPORTER PERMEASE"/>
    <property type="match status" value="1"/>
</dbReference>
<proteinExistence type="predicted"/>